<dbReference type="InterPro" id="IPR036255">
    <property type="entry name" value="YgfB-like_sf"/>
</dbReference>
<dbReference type="Gene3D" id="1.20.120.740">
    <property type="entry name" value="YgfB uncharacterised protein family UPF0149, PF03695"/>
    <property type="match status" value="1"/>
</dbReference>
<evidence type="ECO:0000313" key="2">
    <source>
        <dbReference type="Proteomes" id="UP000600877"/>
    </source>
</evidence>
<dbReference type="SUPFAM" id="SSF101327">
    <property type="entry name" value="YgfB-like"/>
    <property type="match status" value="1"/>
</dbReference>
<dbReference type="NCBIfam" id="TIGR02292">
    <property type="entry name" value="ygfB_yecA"/>
    <property type="match status" value="1"/>
</dbReference>
<dbReference type="Proteomes" id="UP000600877">
    <property type="component" value="Unassembled WGS sequence"/>
</dbReference>
<dbReference type="EMBL" id="BMYW01000001">
    <property type="protein sequence ID" value="GGX80809.1"/>
    <property type="molecule type" value="Genomic_DNA"/>
</dbReference>
<reference evidence="2" key="1">
    <citation type="journal article" date="2019" name="Int. J. Syst. Evol. Microbiol.">
        <title>The Global Catalogue of Microorganisms (GCM) 10K type strain sequencing project: providing services to taxonomists for standard genome sequencing and annotation.</title>
        <authorList>
            <consortium name="The Broad Institute Genomics Platform"/>
            <consortium name="The Broad Institute Genome Sequencing Center for Infectious Disease"/>
            <person name="Wu L."/>
            <person name="Ma J."/>
        </authorList>
    </citation>
    <scope>NUCLEOTIDE SEQUENCE [LARGE SCALE GENOMIC DNA]</scope>
    <source>
        <strain evidence="2">KCTC 32041</strain>
    </source>
</reference>
<evidence type="ECO:0000313" key="1">
    <source>
        <dbReference type="EMBL" id="GGX80809.1"/>
    </source>
</evidence>
<organism evidence="1 2">
    <name type="scientific">Vogesella alkaliphila</name>
    <dbReference type="NCBI Taxonomy" id="1193621"/>
    <lineage>
        <taxon>Bacteria</taxon>
        <taxon>Pseudomonadati</taxon>
        <taxon>Pseudomonadota</taxon>
        <taxon>Betaproteobacteria</taxon>
        <taxon>Neisseriales</taxon>
        <taxon>Chromobacteriaceae</taxon>
        <taxon>Vogesella</taxon>
    </lineage>
</organism>
<keyword evidence="2" id="KW-1185">Reference proteome</keyword>
<dbReference type="Pfam" id="PF03695">
    <property type="entry name" value="UPF0149"/>
    <property type="match status" value="1"/>
</dbReference>
<evidence type="ECO:0008006" key="3">
    <source>
        <dbReference type="Google" id="ProtNLM"/>
    </source>
</evidence>
<name>A0ABQ2YFW4_9NEIS</name>
<protein>
    <recommendedName>
        <fullName evidence="3">YecA family protein</fullName>
    </recommendedName>
</protein>
<proteinExistence type="predicted"/>
<dbReference type="RefSeq" id="WP_189372649.1">
    <property type="nucleotide sequence ID" value="NZ_BMYW01000001.1"/>
</dbReference>
<sequence>MKFKPMTEQDYQRLGETLSRLAPQGAMSLEKLDGFFAALHAGPEAIKPVDCLPTILGAAFDDEAAFPSPKAFEKFATQVMGHWLEIARTLEKGEDFHPWLDADEHGVVHGNDWAEGFSEGMQILYDDWALLFDDAEAAGALAPIMALAFEHHPDPEMRPFLDGASAEQKAEWLGEISASVAQIYRFFATLRQEMEDAESEANDD</sequence>
<gene>
    <name evidence="1" type="ORF">GCM10011290_05670</name>
</gene>
<dbReference type="InterPro" id="IPR011978">
    <property type="entry name" value="YgfB-like"/>
</dbReference>
<accession>A0ABQ2YFW4</accession>
<comment type="caution">
    <text evidence="1">The sequence shown here is derived from an EMBL/GenBank/DDBJ whole genome shotgun (WGS) entry which is preliminary data.</text>
</comment>